<gene>
    <name evidence="1" type="ORF">MLD38_014264</name>
</gene>
<keyword evidence="2" id="KW-1185">Reference proteome</keyword>
<dbReference type="Proteomes" id="UP001057402">
    <property type="component" value="Chromosome 4"/>
</dbReference>
<protein>
    <submittedName>
        <fullName evidence="1">Uncharacterized protein</fullName>
    </submittedName>
</protein>
<proteinExistence type="predicted"/>
<evidence type="ECO:0000313" key="1">
    <source>
        <dbReference type="EMBL" id="KAI4376511.1"/>
    </source>
</evidence>
<dbReference type="EMBL" id="CM042883">
    <property type="protein sequence ID" value="KAI4376511.1"/>
    <property type="molecule type" value="Genomic_DNA"/>
</dbReference>
<reference evidence="2" key="1">
    <citation type="journal article" date="2023" name="Front. Plant Sci.">
        <title>Chromosomal-level genome assembly of Melastoma candidum provides insights into trichome evolution.</title>
        <authorList>
            <person name="Zhong Y."/>
            <person name="Wu W."/>
            <person name="Sun C."/>
            <person name="Zou P."/>
            <person name="Liu Y."/>
            <person name="Dai S."/>
            <person name="Zhou R."/>
        </authorList>
    </citation>
    <scope>NUCLEOTIDE SEQUENCE [LARGE SCALE GENOMIC DNA]</scope>
</reference>
<evidence type="ECO:0000313" key="2">
    <source>
        <dbReference type="Proteomes" id="UP001057402"/>
    </source>
</evidence>
<comment type="caution">
    <text evidence="1">The sequence shown here is derived from an EMBL/GenBank/DDBJ whole genome shotgun (WGS) entry which is preliminary data.</text>
</comment>
<accession>A0ACB9RE42</accession>
<name>A0ACB9RE42_9MYRT</name>
<sequence>MPSQAKAKPAQPRFRPLFYYTRLVVLPKSGIHLLLQMGKTKKNHVRWNEENLDEIEANKPVRQKITEPKTPYHPRFDDDGSVSPVHGGHFDKCIDQHAKAISFALHDVASSSEGNDQHHGSGWTSSEDEAEAMESEDDDRTALSFSEHRRAHYDEFLKVRELRRKGSLLEDDEEDTHKDEGSLTEGVKDIEIEEATPSTLTPANGA</sequence>
<organism evidence="1 2">
    <name type="scientific">Melastoma candidum</name>
    <dbReference type="NCBI Taxonomy" id="119954"/>
    <lineage>
        <taxon>Eukaryota</taxon>
        <taxon>Viridiplantae</taxon>
        <taxon>Streptophyta</taxon>
        <taxon>Embryophyta</taxon>
        <taxon>Tracheophyta</taxon>
        <taxon>Spermatophyta</taxon>
        <taxon>Magnoliopsida</taxon>
        <taxon>eudicotyledons</taxon>
        <taxon>Gunneridae</taxon>
        <taxon>Pentapetalae</taxon>
        <taxon>rosids</taxon>
        <taxon>malvids</taxon>
        <taxon>Myrtales</taxon>
        <taxon>Melastomataceae</taxon>
        <taxon>Melastomatoideae</taxon>
        <taxon>Melastomateae</taxon>
        <taxon>Melastoma</taxon>
    </lineage>
</organism>